<dbReference type="PROSITE" id="PS50262">
    <property type="entry name" value="G_PROTEIN_RECEP_F1_2"/>
    <property type="match status" value="1"/>
</dbReference>
<feature type="transmembrane region" description="Helical" evidence="8">
    <location>
        <begin position="99"/>
        <end position="117"/>
    </location>
</feature>
<feature type="non-terminal residue" evidence="10">
    <location>
        <position position="203"/>
    </location>
</feature>
<evidence type="ECO:0000256" key="1">
    <source>
        <dbReference type="ARBA" id="ARBA00004141"/>
    </source>
</evidence>
<dbReference type="AlphaFoldDB" id="A0A8B7U0T1"/>
<proteinExistence type="predicted"/>
<evidence type="ECO:0000256" key="4">
    <source>
        <dbReference type="ARBA" id="ARBA00022725"/>
    </source>
</evidence>
<feature type="transmembrane region" description="Helical" evidence="8">
    <location>
        <begin position="180"/>
        <end position="201"/>
    </location>
</feature>
<feature type="domain" description="G-protein coupled receptors family 1 profile" evidence="9">
    <location>
        <begin position="80"/>
        <end position="203"/>
    </location>
</feature>
<dbReference type="SUPFAM" id="SSF81321">
    <property type="entry name" value="Family A G protein-coupled receptor-like"/>
    <property type="match status" value="1"/>
</dbReference>
<keyword evidence="4" id="KW-0552">Olfaction</keyword>
<dbReference type="InterPro" id="IPR017452">
    <property type="entry name" value="GPCR_Rhodpsn_7TM"/>
</dbReference>
<evidence type="ECO:0000256" key="5">
    <source>
        <dbReference type="ARBA" id="ARBA00022989"/>
    </source>
</evidence>
<accession>A0A8B7U0T1</accession>
<dbReference type="OrthoDB" id="5967898at2759"/>
<gene>
    <name evidence="10" type="primary">LOC109681090</name>
</gene>
<dbReference type="Gene3D" id="1.20.1070.10">
    <property type="entry name" value="Rhodopsin 7-helix transmembrane proteins"/>
    <property type="match status" value="1"/>
</dbReference>
<dbReference type="GO" id="GO:0004930">
    <property type="term" value="F:G protein-coupled receptor activity"/>
    <property type="evidence" value="ECO:0007669"/>
    <property type="project" value="InterPro"/>
</dbReference>
<reference evidence="10" key="1">
    <citation type="submission" date="2025-08" db="UniProtKB">
        <authorList>
            <consortium name="RefSeq"/>
        </authorList>
    </citation>
    <scope>IDENTIFICATION</scope>
    <source>
        <tissue evidence="10">Leukocyte</tissue>
    </source>
</reference>
<keyword evidence="5 8" id="KW-1133">Transmembrane helix</keyword>
<dbReference type="GO" id="GO:0016020">
    <property type="term" value="C:membrane"/>
    <property type="evidence" value="ECO:0007669"/>
    <property type="project" value="UniProtKB-SubCell"/>
</dbReference>
<dbReference type="RefSeq" id="XP_020011250.1">
    <property type="nucleotide sequence ID" value="XM_020155661.1"/>
</dbReference>
<dbReference type="PANTHER" id="PTHR48018">
    <property type="entry name" value="OLFACTORY RECEPTOR"/>
    <property type="match status" value="1"/>
</dbReference>
<evidence type="ECO:0000259" key="9">
    <source>
        <dbReference type="PROSITE" id="PS50262"/>
    </source>
</evidence>
<dbReference type="Pfam" id="PF00001">
    <property type="entry name" value="7tm_1"/>
    <property type="match status" value="1"/>
</dbReference>
<keyword evidence="7" id="KW-0675">Receptor</keyword>
<keyword evidence="6 8" id="KW-0472">Membrane</keyword>
<organism evidence="10">
    <name type="scientific">Castor canadensis</name>
    <name type="common">American beaver</name>
    <dbReference type="NCBI Taxonomy" id="51338"/>
    <lineage>
        <taxon>Eukaryota</taxon>
        <taxon>Metazoa</taxon>
        <taxon>Chordata</taxon>
        <taxon>Craniata</taxon>
        <taxon>Vertebrata</taxon>
        <taxon>Euteleostomi</taxon>
        <taxon>Mammalia</taxon>
        <taxon>Eutheria</taxon>
        <taxon>Euarchontoglires</taxon>
        <taxon>Glires</taxon>
        <taxon>Rodentia</taxon>
        <taxon>Castorimorpha</taxon>
        <taxon>Castoridae</taxon>
        <taxon>Castor</taxon>
    </lineage>
</organism>
<feature type="transmembrane region" description="Helical" evidence="8">
    <location>
        <begin position="137"/>
        <end position="159"/>
    </location>
</feature>
<protein>
    <submittedName>
        <fullName evidence="10">Olfactory receptor 9G1-like</fullName>
    </submittedName>
</protein>
<evidence type="ECO:0000313" key="10">
    <source>
        <dbReference type="RefSeq" id="XP_020011250.1"/>
    </source>
</evidence>
<keyword evidence="3 8" id="KW-0812">Transmembrane</keyword>
<dbReference type="KEGG" id="ccan:109681090"/>
<evidence type="ECO:0000256" key="7">
    <source>
        <dbReference type="ARBA" id="ARBA00023170"/>
    </source>
</evidence>
<evidence type="ECO:0000256" key="6">
    <source>
        <dbReference type="ARBA" id="ARBA00023136"/>
    </source>
</evidence>
<dbReference type="GO" id="GO:0007608">
    <property type="term" value="P:sensory perception of smell"/>
    <property type="evidence" value="ECO:0007669"/>
    <property type="project" value="UniProtKB-KW"/>
</dbReference>
<evidence type="ECO:0000256" key="3">
    <source>
        <dbReference type="ARBA" id="ARBA00022692"/>
    </source>
</evidence>
<evidence type="ECO:0000256" key="2">
    <source>
        <dbReference type="ARBA" id="ARBA00022606"/>
    </source>
</evidence>
<feature type="transmembrane region" description="Helical" evidence="8">
    <location>
        <begin position="64"/>
        <end position="87"/>
    </location>
</feature>
<evidence type="ECO:0000256" key="8">
    <source>
        <dbReference type="SAM" id="Phobius"/>
    </source>
</evidence>
<sequence>MLVEGGGNLKRRDSWEIFGSVGCDLEEDCGPQSGGSRSLSHETGNHTVTEFILLGFTTDPEMQLVLFVMFFGVYSVTLLGNTTFIVLICKDSQFQTPMYFFIGKLSFLDLWHSSVYTPKILMTCISDDKSILFVDCIVQFFSAVLGYTEYFLLAAMAYYHYVAISKLLFYSQAMSGRLCFCLAIYFYTGGFINKTVFFFFLSQ</sequence>
<dbReference type="InterPro" id="IPR000276">
    <property type="entry name" value="GPCR_Rhodpsn"/>
</dbReference>
<comment type="subcellular location">
    <subcellularLocation>
        <location evidence="1">Membrane</location>
        <topology evidence="1">Multi-pass membrane protein</topology>
    </subcellularLocation>
</comment>
<keyword evidence="2" id="KW-0716">Sensory transduction</keyword>
<name>A0A8B7U0T1_CASCN</name>